<comment type="function">
    <text evidence="3">Might act as an E3 ubiquitin-protein ligase, or as part of E3 complex, which accepts ubiquitin from specific E2 ubiquitin-conjugating enzymes and then transfers it to substrates.</text>
</comment>
<evidence type="ECO:0000256" key="11">
    <source>
        <dbReference type="ARBA" id="ARBA00022786"/>
    </source>
</evidence>
<evidence type="ECO:0000256" key="4">
    <source>
        <dbReference type="ARBA" id="ARBA00004906"/>
    </source>
</evidence>
<evidence type="ECO:0000259" key="15">
    <source>
        <dbReference type="PROSITE" id="PS51873"/>
    </source>
</evidence>
<evidence type="ECO:0000256" key="6">
    <source>
        <dbReference type="ARBA" id="ARBA00012251"/>
    </source>
</evidence>
<evidence type="ECO:0000256" key="3">
    <source>
        <dbReference type="ARBA" id="ARBA00003976"/>
    </source>
</evidence>
<dbReference type="Proteomes" id="UP001497480">
    <property type="component" value="Unassembled WGS sequence"/>
</dbReference>
<proteinExistence type="inferred from homology"/>
<dbReference type="EC" id="2.3.2.31" evidence="6"/>
<keyword evidence="12" id="KW-0862">Zinc</keyword>
<sequence>MKNLPSPHSTPEVIDVETFHFTPFSLNGKHKSTEVIDVEHYSLNPHLNLPILIHLSDSDHDQNDDVTILTSKPPNIPFQKRKRIFEMGESSNSNNTTITPFLCHICTETKTLNDAFRVHNCSHSYCTDCVVMYVESKLQENVVNIRCPQPECEVGLLELQGCRGILSKEVFDRWGDALCEALILENEKFYCPFKDCSVLMVNDGGELVKDSECPNCRRMFCAQCRVSWHKGIECDEFQKLNKDERELEDIMLMQLAIDKKWRRCSKCRIFVEKTEGCMYIKCRCGHAFCYNCGAIPSGESHQTHYCENCKRTW</sequence>
<comment type="similarity">
    <text evidence="5">Belongs to the RBR family. Ariadne subfamily.</text>
</comment>
<comment type="cofactor">
    <cofactor evidence="2">
        <name>Zn(2+)</name>
        <dbReference type="ChEBI" id="CHEBI:29105"/>
    </cofactor>
</comment>
<dbReference type="CDD" id="cd22584">
    <property type="entry name" value="Rcat_RBR_unk"/>
    <property type="match status" value="1"/>
</dbReference>
<evidence type="ECO:0000256" key="10">
    <source>
        <dbReference type="ARBA" id="ARBA00022771"/>
    </source>
</evidence>
<dbReference type="InterPro" id="IPR017907">
    <property type="entry name" value="Znf_RING_CS"/>
</dbReference>
<accession>A0AAV1Y1G4</accession>
<keyword evidence="8" id="KW-0479">Metal-binding</keyword>
<dbReference type="Gene3D" id="1.20.120.1750">
    <property type="match status" value="1"/>
</dbReference>
<evidence type="ECO:0000313" key="17">
    <source>
        <dbReference type="Proteomes" id="UP001497480"/>
    </source>
</evidence>
<organism evidence="16 17">
    <name type="scientific">Lupinus luteus</name>
    <name type="common">European yellow lupine</name>
    <dbReference type="NCBI Taxonomy" id="3873"/>
    <lineage>
        <taxon>Eukaryota</taxon>
        <taxon>Viridiplantae</taxon>
        <taxon>Streptophyta</taxon>
        <taxon>Embryophyta</taxon>
        <taxon>Tracheophyta</taxon>
        <taxon>Spermatophyta</taxon>
        <taxon>Magnoliopsida</taxon>
        <taxon>eudicotyledons</taxon>
        <taxon>Gunneridae</taxon>
        <taxon>Pentapetalae</taxon>
        <taxon>rosids</taxon>
        <taxon>fabids</taxon>
        <taxon>Fabales</taxon>
        <taxon>Fabaceae</taxon>
        <taxon>Papilionoideae</taxon>
        <taxon>50 kb inversion clade</taxon>
        <taxon>genistoids sensu lato</taxon>
        <taxon>core genistoids</taxon>
        <taxon>Genisteae</taxon>
        <taxon>Lupinus</taxon>
    </lineage>
</organism>
<evidence type="ECO:0000256" key="7">
    <source>
        <dbReference type="ARBA" id="ARBA00022679"/>
    </source>
</evidence>
<dbReference type="InterPro" id="IPR031127">
    <property type="entry name" value="E3_UB_ligase_RBR"/>
</dbReference>
<keyword evidence="11" id="KW-0833">Ubl conjugation pathway</keyword>
<evidence type="ECO:0000256" key="13">
    <source>
        <dbReference type="PROSITE-ProRule" id="PRU00175"/>
    </source>
</evidence>
<feature type="domain" description="RING-type" evidence="14">
    <location>
        <begin position="103"/>
        <end position="148"/>
    </location>
</feature>
<dbReference type="InterPro" id="IPR044066">
    <property type="entry name" value="TRIAD_supradom"/>
</dbReference>
<dbReference type="PROSITE" id="PS51873">
    <property type="entry name" value="TRIAD"/>
    <property type="match status" value="1"/>
</dbReference>
<dbReference type="SUPFAM" id="SSF57850">
    <property type="entry name" value="RING/U-box"/>
    <property type="match status" value="3"/>
</dbReference>
<dbReference type="SMART" id="SM00647">
    <property type="entry name" value="IBR"/>
    <property type="match status" value="2"/>
</dbReference>
<dbReference type="FunFam" id="3.30.40.10:FF:000230">
    <property type="entry name" value="RBR-type E3 ubiquitin transferase"/>
    <property type="match status" value="1"/>
</dbReference>
<dbReference type="AlphaFoldDB" id="A0AAV1Y1G4"/>
<dbReference type="GO" id="GO:0016567">
    <property type="term" value="P:protein ubiquitination"/>
    <property type="evidence" value="ECO:0007669"/>
    <property type="project" value="InterPro"/>
</dbReference>
<evidence type="ECO:0000256" key="1">
    <source>
        <dbReference type="ARBA" id="ARBA00001798"/>
    </source>
</evidence>
<keyword evidence="9" id="KW-0677">Repeat</keyword>
<protein>
    <recommendedName>
        <fullName evidence="6">RBR-type E3 ubiquitin transferase</fullName>
        <ecNumber evidence="6">2.3.2.31</ecNumber>
    </recommendedName>
</protein>
<keyword evidence="17" id="KW-1185">Reference proteome</keyword>
<keyword evidence="10 13" id="KW-0863">Zinc-finger</keyword>
<dbReference type="GO" id="GO:0061630">
    <property type="term" value="F:ubiquitin protein ligase activity"/>
    <property type="evidence" value="ECO:0007669"/>
    <property type="project" value="UniProtKB-EC"/>
</dbReference>
<evidence type="ECO:0000256" key="8">
    <source>
        <dbReference type="ARBA" id="ARBA00022723"/>
    </source>
</evidence>
<dbReference type="CDD" id="cd22582">
    <property type="entry name" value="BRcat_RBR_unk"/>
    <property type="match status" value="1"/>
</dbReference>
<dbReference type="PROSITE" id="PS50089">
    <property type="entry name" value="ZF_RING_2"/>
    <property type="match status" value="1"/>
</dbReference>
<dbReference type="Gene3D" id="3.30.40.10">
    <property type="entry name" value="Zinc/RING finger domain, C3HC4 (zinc finger)"/>
    <property type="match status" value="1"/>
</dbReference>
<evidence type="ECO:0000256" key="2">
    <source>
        <dbReference type="ARBA" id="ARBA00001947"/>
    </source>
</evidence>
<gene>
    <name evidence="16" type="ORF">LLUT_LOCUS28921</name>
</gene>
<comment type="pathway">
    <text evidence="4">Protein modification; protein ubiquitination.</text>
</comment>
<dbReference type="InterPro" id="IPR002867">
    <property type="entry name" value="IBR_dom"/>
</dbReference>
<dbReference type="PROSITE" id="PS00518">
    <property type="entry name" value="ZF_RING_1"/>
    <property type="match status" value="1"/>
</dbReference>
<evidence type="ECO:0000256" key="12">
    <source>
        <dbReference type="ARBA" id="ARBA00022833"/>
    </source>
</evidence>
<reference evidence="16 17" key="1">
    <citation type="submission" date="2024-03" db="EMBL/GenBank/DDBJ databases">
        <authorList>
            <person name="Martinez-Hernandez J."/>
        </authorList>
    </citation>
    <scope>NUCLEOTIDE SEQUENCE [LARGE SCALE GENOMIC DNA]</scope>
</reference>
<dbReference type="Pfam" id="PF01485">
    <property type="entry name" value="IBR"/>
    <property type="match status" value="2"/>
</dbReference>
<evidence type="ECO:0000259" key="14">
    <source>
        <dbReference type="PROSITE" id="PS50089"/>
    </source>
</evidence>
<name>A0AAV1Y1G4_LUPLU</name>
<evidence type="ECO:0000256" key="5">
    <source>
        <dbReference type="ARBA" id="ARBA00005884"/>
    </source>
</evidence>
<dbReference type="InterPro" id="IPR001841">
    <property type="entry name" value="Znf_RING"/>
</dbReference>
<evidence type="ECO:0000313" key="16">
    <source>
        <dbReference type="EMBL" id="CAL0327861.1"/>
    </source>
</evidence>
<dbReference type="InterPro" id="IPR013083">
    <property type="entry name" value="Znf_RING/FYVE/PHD"/>
</dbReference>
<dbReference type="EMBL" id="CAXHTB010000020">
    <property type="protein sequence ID" value="CAL0327861.1"/>
    <property type="molecule type" value="Genomic_DNA"/>
</dbReference>
<keyword evidence="7" id="KW-0808">Transferase</keyword>
<comment type="catalytic activity">
    <reaction evidence="1">
        <text>[E2 ubiquitin-conjugating enzyme]-S-ubiquitinyl-L-cysteine + [acceptor protein]-L-lysine = [E2 ubiquitin-conjugating enzyme]-L-cysteine + [acceptor protein]-N(6)-ubiquitinyl-L-lysine.</text>
        <dbReference type="EC" id="2.3.2.31"/>
    </reaction>
</comment>
<dbReference type="PANTHER" id="PTHR11685">
    <property type="entry name" value="RBR FAMILY RING FINGER AND IBR DOMAIN-CONTAINING"/>
    <property type="match status" value="1"/>
</dbReference>
<dbReference type="GO" id="GO:0008270">
    <property type="term" value="F:zinc ion binding"/>
    <property type="evidence" value="ECO:0007669"/>
    <property type="project" value="UniProtKB-KW"/>
</dbReference>
<evidence type="ECO:0000256" key="9">
    <source>
        <dbReference type="ARBA" id="ARBA00022737"/>
    </source>
</evidence>
<comment type="caution">
    <text evidence="16">The sequence shown here is derived from an EMBL/GenBank/DDBJ whole genome shotgun (WGS) entry which is preliminary data.</text>
</comment>
<feature type="domain" description="RING-type" evidence="15">
    <location>
        <begin position="99"/>
        <end position="313"/>
    </location>
</feature>